<protein>
    <submittedName>
        <fullName evidence="2">DUF4435 domain-containing protein</fullName>
    </submittedName>
</protein>
<dbReference type="Proteomes" id="UP001301388">
    <property type="component" value="Unassembled WGS sequence"/>
</dbReference>
<dbReference type="Pfam" id="PF14491">
    <property type="entry name" value="DUF4435"/>
    <property type="match status" value="1"/>
</dbReference>
<feature type="domain" description="DUF4435" evidence="1">
    <location>
        <begin position="25"/>
        <end position="229"/>
    </location>
</feature>
<evidence type="ECO:0000313" key="3">
    <source>
        <dbReference type="Proteomes" id="UP001301388"/>
    </source>
</evidence>
<gene>
    <name evidence="2" type="ORF">VB774_17480</name>
</gene>
<dbReference type="EMBL" id="JAYGIE010000089">
    <property type="protein sequence ID" value="MEA5479416.1"/>
    <property type="molecule type" value="Genomic_DNA"/>
</dbReference>
<sequence length="285" mass="32700">MREYLTVDRDANAIRLRREAFSGTFLLVEGSSDKSFYERFTDRVTCVLVVISGKPSNKDRVIEVLNVLQKSDFHGVLAIVDADFDCLEGFVNNNTNLFRTDLHDLETMLISSPALDKVITEFGSEEKITKFGQDIRTVILENGLIIGYLRWISKIDGLNLTFEGIKFSSFINEKTLKIDESKLIQEVKNQSQAHSLNNKDIQQRINSKKNNNHDPCQVCCGHDLVEILSFGLRKAIGSYQPSEVKPDVLERSLRLAYEEVYFYETNLCLAIRSWESNNQQFKVWK</sequence>
<comment type="caution">
    <text evidence="2">The sequence shown here is derived from an EMBL/GenBank/DDBJ whole genome shotgun (WGS) entry which is preliminary data.</text>
</comment>
<keyword evidence="3" id="KW-1185">Reference proteome</keyword>
<reference evidence="2 3" key="1">
    <citation type="submission" date="2023-12" db="EMBL/GenBank/DDBJ databases">
        <title>Baltic Sea Cyanobacteria.</title>
        <authorList>
            <person name="Delbaje E."/>
            <person name="Fewer D.P."/>
            <person name="Shishido T.K."/>
        </authorList>
    </citation>
    <scope>NUCLEOTIDE SEQUENCE [LARGE SCALE GENOMIC DNA]</scope>
    <source>
        <strain evidence="2 3">UHCC 0370</strain>
    </source>
</reference>
<dbReference type="RefSeq" id="WP_323262649.1">
    <property type="nucleotide sequence ID" value="NZ_JAYGIE010000089.1"/>
</dbReference>
<evidence type="ECO:0000313" key="2">
    <source>
        <dbReference type="EMBL" id="MEA5479416.1"/>
    </source>
</evidence>
<organism evidence="2 3">
    <name type="scientific">Pseudanabaena galeata UHCC 0370</name>
    <dbReference type="NCBI Taxonomy" id="3110310"/>
    <lineage>
        <taxon>Bacteria</taxon>
        <taxon>Bacillati</taxon>
        <taxon>Cyanobacteriota</taxon>
        <taxon>Cyanophyceae</taxon>
        <taxon>Pseudanabaenales</taxon>
        <taxon>Pseudanabaenaceae</taxon>
        <taxon>Pseudanabaena</taxon>
    </lineage>
</organism>
<proteinExistence type="predicted"/>
<name>A0ABU5TMA0_9CYAN</name>
<dbReference type="InterPro" id="IPR029492">
    <property type="entry name" value="DUF4435"/>
</dbReference>
<accession>A0ABU5TMA0</accession>
<evidence type="ECO:0000259" key="1">
    <source>
        <dbReference type="Pfam" id="PF14491"/>
    </source>
</evidence>